<feature type="compositionally biased region" description="Basic residues" evidence="8">
    <location>
        <begin position="579"/>
        <end position="589"/>
    </location>
</feature>
<dbReference type="GO" id="GO:0071555">
    <property type="term" value="P:cell wall organization"/>
    <property type="evidence" value="ECO:0007669"/>
    <property type="project" value="UniProtKB-UniRule"/>
</dbReference>
<evidence type="ECO:0000256" key="6">
    <source>
        <dbReference type="ARBA" id="ARBA00023316"/>
    </source>
</evidence>
<evidence type="ECO:0000256" key="1">
    <source>
        <dbReference type="ARBA" id="ARBA00004752"/>
    </source>
</evidence>
<organism evidence="11 12">
    <name type="scientific">Hyphomicrobium nitrativorans NL23</name>
    <dbReference type="NCBI Taxonomy" id="1029756"/>
    <lineage>
        <taxon>Bacteria</taxon>
        <taxon>Pseudomonadati</taxon>
        <taxon>Pseudomonadota</taxon>
        <taxon>Alphaproteobacteria</taxon>
        <taxon>Hyphomicrobiales</taxon>
        <taxon>Hyphomicrobiaceae</taxon>
        <taxon>Hyphomicrobium</taxon>
    </lineage>
</organism>
<evidence type="ECO:0000259" key="10">
    <source>
        <dbReference type="PROSITE" id="PS52029"/>
    </source>
</evidence>
<dbReference type="GO" id="GO:0071972">
    <property type="term" value="F:peptidoglycan L,D-transpeptidase activity"/>
    <property type="evidence" value="ECO:0007669"/>
    <property type="project" value="TreeGrafter"/>
</dbReference>
<feature type="active site" description="Nucleophile" evidence="7">
    <location>
        <position position="140"/>
    </location>
</feature>
<feature type="signal peptide" evidence="9">
    <location>
        <begin position="1"/>
        <end position="28"/>
    </location>
</feature>
<keyword evidence="5 7" id="KW-0573">Peptidoglycan synthesis</keyword>
<keyword evidence="12" id="KW-1185">Reference proteome</keyword>
<dbReference type="PIRSF" id="PIRSF029342">
    <property type="entry name" value="UCP029342_ErfK/YbiS/YcfS/YnhG"/>
    <property type="match status" value="1"/>
</dbReference>
<evidence type="ECO:0000256" key="9">
    <source>
        <dbReference type="SAM" id="SignalP"/>
    </source>
</evidence>
<feature type="region of interest" description="Disordered" evidence="8">
    <location>
        <begin position="553"/>
        <end position="599"/>
    </location>
</feature>
<proteinExistence type="inferred from homology"/>
<keyword evidence="4 7" id="KW-0133">Cell shape</keyword>
<dbReference type="PROSITE" id="PS52029">
    <property type="entry name" value="LD_TPASE"/>
    <property type="match status" value="1"/>
</dbReference>
<keyword evidence="3" id="KW-0808">Transferase</keyword>
<accession>V5SHR3</accession>
<dbReference type="InterPro" id="IPR050979">
    <property type="entry name" value="LD-transpeptidase"/>
</dbReference>
<dbReference type="AlphaFoldDB" id="V5SHR3"/>
<evidence type="ECO:0000256" key="5">
    <source>
        <dbReference type="ARBA" id="ARBA00022984"/>
    </source>
</evidence>
<dbReference type="GO" id="GO:0016740">
    <property type="term" value="F:transferase activity"/>
    <property type="evidence" value="ECO:0007669"/>
    <property type="project" value="UniProtKB-KW"/>
</dbReference>
<feature type="domain" description="L,D-TPase catalytic" evidence="10">
    <location>
        <begin position="55"/>
        <end position="164"/>
    </location>
</feature>
<gene>
    <name evidence="11" type="ORF">W911_15890</name>
</gene>
<dbReference type="PANTHER" id="PTHR30582">
    <property type="entry name" value="L,D-TRANSPEPTIDASE"/>
    <property type="match status" value="1"/>
</dbReference>
<evidence type="ECO:0000313" key="11">
    <source>
        <dbReference type="EMBL" id="AHB50396.1"/>
    </source>
</evidence>
<dbReference type="PATRIC" id="fig|1029756.8.peg.3311"/>
<dbReference type="CDD" id="cd16913">
    <property type="entry name" value="YkuD_like"/>
    <property type="match status" value="1"/>
</dbReference>
<feature type="active site" description="Proton donor/acceptor" evidence="7">
    <location>
        <position position="127"/>
    </location>
</feature>
<feature type="region of interest" description="Disordered" evidence="8">
    <location>
        <begin position="27"/>
        <end position="47"/>
    </location>
</feature>
<dbReference type="InterPro" id="IPR005490">
    <property type="entry name" value="LD_TPept_cat_dom"/>
</dbReference>
<dbReference type="PANTHER" id="PTHR30582:SF2">
    <property type="entry name" value="L,D-TRANSPEPTIDASE YCIB-RELATED"/>
    <property type="match status" value="1"/>
</dbReference>
<dbReference type="EMBL" id="CP006912">
    <property type="protein sequence ID" value="AHB50396.1"/>
    <property type="molecule type" value="Genomic_DNA"/>
</dbReference>
<protein>
    <recommendedName>
        <fullName evidence="10">L,D-TPase catalytic domain-containing protein</fullName>
    </recommendedName>
</protein>
<keyword evidence="6 7" id="KW-0961">Cell wall biogenesis/degradation</keyword>
<comment type="pathway">
    <text evidence="1 7">Cell wall biogenesis; peptidoglycan biosynthesis.</text>
</comment>
<reference evidence="11 12" key="1">
    <citation type="journal article" date="2014" name="Genome Announc.">
        <title>Complete Genome Sequence of Hyphomicrobium nitrativorans Strain NL23, a Denitrifying Bacterium Isolated from Biofilm of a Methanol-Fed Denitrification System Treating Seawater at the Montreal Biodome.</title>
        <authorList>
            <person name="Martineau C."/>
            <person name="Villeneuve C."/>
            <person name="Mauffrey F."/>
            <person name="Villemur R."/>
        </authorList>
    </citation>
    <scope>NUCLEOTIDE SEQUENCE [LARGE SCALE GENOMIC DNA]</scope>
    <source>
        <strain evidence="11">NL23</strain>
    </source>
</reference>
<feature type="chain" id="PRO_5004741639" description="L,D-TPase catalytic domain-containing protein" evidence="9">
    <location>
        <begin position="29"/>
        <end position="599"/>
    </location>
</feature>
<dbReference type="InterPro" id="IPR038063">
    <property type="entry name" value="Transpep_catalytic_dom"/>
</dbReference>
<evidence type="ECO:0000313" key="12">
    <source>
        <dbReference type="Proteomes" id="UP000018542"/>
    </source>
</evidence>
<feature type="compositionally biased region" description="Basic and acidic residues" evidence="8">
    <location>
        <begin position="312"/>
        <end position="347"/>
    </location>
</feature>
<dbReference type="NCBIfam" id="NF004785">
    <property type="entry name" value="PRK06132.1-2"/>
    <property type="match status" value="1"/>
</dbReference>
<comment type="similarity">
    <text evidence="2">Belongs to the YkuD family.</text>
</comment>
<dbReference type="InterPro" id="IPR016915">
    <property type="entry name" value="UCP029342"/>
</dbReference>
<dbReference type="UniPathway" id="UPA00219"/>
<dbReference type="STRING" id="1029756.W911_15890"/>
<evidence type="ECO:0000256" key="8">
    <source>
        <dbReference type="SAM" id="MobiDB-lite"/>
    </source>
</evidence>
<dbReference type="KEGG" id="hni:W911_15890"/>
<dbReference type="Proteomes" id="UP000018542">
    <property type="component" value="Chromosome"/>
</dbReference>
<dbReference type="Gene3D" id="2.40.440.10">
    <property type="entry name" value="L,D-transpeptidase catalytic domain-like"/>
    <property type="match status" value="1"/>
</dbReference>
<dbReference type="GO" id="GO:0008360">
    <property type="term" value="P:regulation of cell shape"/>
    <property type="evidence" value="ECO:0007669"/>
    <property type="project" value="UniProtKB-UniRule"/>
</dbReference>
<sequence length="599" mass="65183">MKNALLRAVSASLALAVFAHVAAPPAEAQSERRQQKQAQKKRQAPVAPISSEGPLLLQVSLNDQRMYVYDRNGLVTQTRISSGRPGHDTPVGIYSILEKKVDHTSNIYLDAKMPHMQRLTQTGIALHGGVIPGHPASGGCVRLPFDFARRIFEHTSINERVVIAPDVRAPVAFSHPTLFSQLPSASRSVIREGSAPRKSGIDVAETLLGISPAHAATEPAGRTLESAAEARVAKRDRLMAAVTRAAERRAAAAEAEKSAQQAVTDARAAARIAKTESSKLSRAAAQARNALRQRERALKRAQSRVPKNTQRVRADRLAELQDGVKQEEARVAETAADAKRSADASSKAAEKAEAADAAIKSAQDAVKTARAEGRDAASAESDAKTAVADFDRQEANRDLPVSVFISSKTGKIMIRQGFESVLEADVEIANPEVPLNTFVFTAIDWADASKTHLTWMAVEVSENSDATGEEIRQRRRGREVAELPPETNADRATRTLDRITISKEAAERIAEVVKPGSALIVSDYDKARSETRYRGTDFIVQMPEVVAKITRPTPRPVRQETVQDSGSFFWWGSPPPPRERRRAGPRHRQPASASNRGVW</sequence>
<name>V5SHR3_9HYPH</name>
<dbReference type="HOGENOM" id="CLU_025126_0_0_5"/>
<evidence type="ECO:0000256" key="7">
    <source>
        <dbReference type="PROSITE-ProRule" id="PRU01373"/>
    </source>
</evidence>
<evidence type="ECO:0000256" key="4">
    <source>
        <dbReference type="ARBA" id="ARBA00022960"/>
    </source>
</evidence>
<evidence type="ECO:0000256" key="3">
    <source>
        <dbReference type="ARBA" id="ARBA00022679"/>
    </source>
</evidence>
<keyword evidence="9" id="KW-0732">Signal</keyword>
<feature type="region of interest" description="Disordered" evidence="8">
    <location>
        <begin position="280"/>
        <end position="347"/>
    </location>
</feature>
<dbReference type="SUPFAM" id="SSF141523">
    <property type="entry name" value="L,D-transpeptidase catalytic domain-like"/>
    <property type="match status" value="1"/>
</dbReference>
<dbReference type="Pfam" id="PF03734">
    <property type="entry name" value="YkuD"/>
    <property type="match status" value="1"/>
</dbReference>
<evidence type="ECO:0000256" key="2">
    <source>
        <dbReference type="ARBA" id="ARBA00005992"/>
    </source>
</evidence>
<dbReference type="GO" id="GO:0005576">
    <property type="term" value="C:extracellular region"/>
    <property type="evidence" value="ECO:0007669"/>
    <property type="project" value="TreeGrafter"/>
</dbReference>
<dbReference type="GO" id="GO:0018104">
    <property type="term" value="P:peptidoglycan-protein cross-linking"/>
    <property type="evidence" value="ECO:0007669"/>
    <property type="project" value="TreeGrafter"/>
</dbReference>